<accession>A0A0R3PI46</accession>
<evidence type="ECO:0000313" key="4">
    <source>
        <dbReference type="WBParaSite" id="ACOC_0000402301-mRNA-1"/>
    </source>
</evidence>
<evidence type="ECO:0000256" key="1">
    <source>
        <dbReference type="SAM" id="MobiDB-lite"/>
    </source>
</evidence>
<reference evidence="4" key="1">
    <citation type="submission" date="2017-02" db="UniProtKB">
        <authorList>
            <consortium name="WormBaseParasite"/>
        </authorList>
    </citation>
    <scope>IDENTIFICATION</scope>
</reference>
<evidence type="ECO:0000313" key="2">
    <source>
        <dbReference type="EMBL" id="VDM55609.1"/>
    </source>
</evidence>
<dbReference type="Proteomes" id="UP000267027">
    <property type="component" value="Unassembled WGS sequence"/>
</dbReference>
<name>A0A0R3PI46_ANGCS</name>
<gene>
    <name evidence="2" type="ORF">ACOC_LOCUS4024</name>
</gene>
<proteinExistence type="predicted"/>
<sequence length="146" mass="17061">MNRSRNKENRRQMDEKSNGVDSKRMQASSRKATQTMGGRKDVDIVDIVSFIDYFIRTAFFKMTSSEEMLLFLASIESNTAGLFKDWSWSLCFVLSAICCIPECTYSRLIPLVAKWFAQGDRRVADAIYKWIKRWRSRHGERKAIEK</sequence>
<feature type="compositionally biased region" description="Basic and acidic residues" evidence="1">
    <location>
        <begin position="1"/>
        <end position="24"/>
    </location>
</feature>
<dbReference type="WBParaSite" id="ACOC_0000402301-mRNA-1">
    <property type="protein sequence ID" value="ACOC_0000402301-mRNA-1"/>
    <property type="gene ID" value="ACOC_0000402301"/>
</dbReference>
<organism evidence="4">
    <name type="scientific">Angiostrongylus costaricensis</name>
    <name type="common">Nematode worm</name>
    <dbReference type="NCBI Taxonomy" id="334426"/>
    <lineage>
        <taxon>Eukaryota</taxon>
        <taxon>Metazoa</taxon>
        <taxon>Ecdysozoa</taxon>
        <taxon>Nematoda</taxon>
        <taxon>Chromadorea</taxon>
        <taxon>Rhabditida</taxon>
        <taxon>Rhabditina</taxon>
        <taxon>Rhabditomorpha</taxon>
        <taxon>Strongyloidea</taxon>
        <taxon>Metastrongylidae</taxon>
        <taxon>Angiostrongylus</taxon>
    </lineage>
</organism>
<evidence type="ECO:0000313" key="3">
    <source>
        <dbReference type="Proteomes" id="UP000267027"/>
    </source>
</evidence>
<dbReference type="OrthoDB" id="5870671at2759"/>
<reference evidence="2 3" key="2">
    <citation type="submission" date="2018-11" db="EMBL/GenBank/DDBJ databases">
        <authorList>
            <consortium name="Pathogen Informatics"/>
        </authorList>
    </citation>
    <scope>NUCLEOTIDE SEQUENCE [LARGE SCALE GENOMIC DNA]</scope>
    <source>
        <strain evidence="2 3">Costa Rica</strain>
    </source>
</reference>
<feature type="compositionally biased region" description="Polar residues" evidence="1">
    <location>
        <begin position="25"/>
        <end position="35"/>
    </location>
</feature>
<protein>
    <submittedName>
        <fullName evidence="2 4">Uncharacterized protein</fullName>
    </submittedName>
</protein>
<dbReference type="EMBL" id="UYYA01001790">
    <property type="protein sequence ID" value="VDM55609.1"/>
    <property type="molecule type" value="Genomic_DNA"/>
</dbReference>
<keyword evidence="3" id="KW-1185">Reference proteome</keyword>
<dbReference type="AlphaFoldDB" id="A0A0R3PI46"/>
<feature type="region of interest" description="Disordered" evidence="1">
    <location>
        <begin position="1"/>
        <end position="35"/>
    </location>
</feature>